<reference evidence="2" key="1">
    <citation type="submission" date="2022-03" db="EMBL/GenBank/DDBJ databases">
        <authorList>
            <person name="Lindestad O."/>
        </authorList>
    </citation>
    <scope>NUCLEOTIDE SEQUENCE</scope>
</reference>
<feature type="compositionally biased region" description="Basic and acidic residues" evidence="1">
    <location>
        <begin position="47"/>
        <end position="57"/>
    </location>
</feature>
<name>A0A8S4QT84_9NEOP</name>
<proteinExistence type="predicted"/>
<dbReference type="EMBL" id="CAKXAJ010019222">
    <property type="protein sequence ID" value="CAH2218203.1"/>
    <property type="molecule type" value="Genomic_DNA"/>
</dbReference>
<evidence type="ECO:0000313" key="2">
    <source>
        <dbReference type="EMBL" id="CAH2218203.1"/>
    </source>
</evidence>
<comment type="caution">
    <text evidence="2">The sequence shown here is derived from an EMBL/GenBank/DDBJ whole genome shotgun (WGS) entry which is preliminary data.</text>
</comment>
<feature type="compositionally biased region" description="Basic and acidic residues" evidence="1">
    <location>
        <begin position="80"/>
        <end position="93"/>
    </location>
</feature>
<feature type="compositionally biased region" description="Polar residues" evidence="1">
    <location>
        <begin position="58"/>
        <end position="71"/>
    </location>
</feature>
<evidence type="ECO:0000313" key="3">
    <source>
        <dbReference type="Proteomes" id="UP000838756"/>
    </source>
</evidence>
<accession>A0A8S4QT84</accession>
<protein>
    <submittedName>
        <fullName evidence="2">Jg22428 protein</fullName>
    </submittedName>
</protein>
<keyword evidence="3" id="KW-1185">Reference proteome</keyword>
<dbReference type="Proteomes" id="UP000838756">
    <property type="component" value="Unassembled WGS sequence"/>
</dbReference>
<dbReference type="AlphaFoldDB" id="A0A8S4QT84"/>
<organism evidence="2 3">
    <name type="scientific">Pararge aegeria aegeria</name>
    <dbReference type="NCBI Taxonomy" id="348720"/>
    <lineage>
        <taxon>Eukaryota</taxon>
        <taxon>Metazoa</taxon>
        <taxon>Ecdysozoa</taxon>
        <taxon>Arthropoda</taxon>
        <taxon>Hexapoda</taxon>
        <taxon>Insecta</taxon>
        <taxon>Pterygota</taxon>
        <taxon>Neoptera</taxon>
        <taxon>Endopterygota</taxon>
        <taxon>Lepidoptera</taxon>
        <taxon>Glossata</taxon>
        <taxon>Ditrysia</taxon>
        <taxon>Papilionoidea</taxon>
        <taxon>Nymphalidae</taxon>
        <taxon>Satyrinae</taxon>
        <taxon>Satyrini</taxon>
        <taxon>Parargina</taxon>
        <taxon>Pararge</taxon>
    </lineage>
</organism>
<feature type="region of interest" description="Disordered" evidence="1">
    <location>
        <begin position="37"/>
        <end position="93"/>
    </location>
</feature>
<gene>
    <name evidence="2" type="primary">jg22428</name>
    <name evidence="2" type="ORF">PAEG_LOCUS6050</name>
</gene>
<sequence>MQNVTDLMLIVRARRRFMPNQRQGNVSYWVTRREIRQDCGSSSQSHNTERGATEKGATEQNTTNMNTESTIPTKRKPTKRTHEDAEYDAEKKM</sequence>
<evidence type="ECO:0000256" key="1">
    <source>
        <dbReference type="SAM" id="MobiDB-lite"/>
    </source>
</evidence>